<dbReference type="EMBL" id="SRLO01011429">
    <property type="protein sequence ID" value="TNN25890.1"/>
    <property type="molecule type" value="Genomic_DNA"/>
</dbReference>
<dbReference type="AlphaFoldDB" id="A0A4Z2EBF2"/>
<protein>
    <submittedName>
        <fullName evidence="2">Uncharacterized protein</fullName>
    </submittedName>
</protein>
<name>A0A4Z2EBF2_9TELE</name>
<evidence type="ECO:0000313" key="2">
    <source>
        <dbReference type="EMBL" id="TNN25890.1"/>
    </source>
</evidence>
<keyword evidence="3" id="KW-1185">Reference proteome</keyword>
<evidence type="ECO:0000256" key="1">
    <source>
        <dbReference type="SAM" id="MobiDB-lite"/>
    </source>
</evidence>
<proteinExistence type="predicted"/>
<dbReference type="Proteomes" id="UP000314294">
    <property type="component" value="Unassembled WGS sequence"/>
</dbReference>
<sequence length="87" mass="10347">MTEERRERSKREVREERRLGMIKKKNGERGEDRVLLLLTHIEQRPQHQSAIREVPDQQHSRCYSRATPCSSARWQQPHLSNTVLTLS</sequence>
<feature type="region of interest" description="Disordered" evidence="1">
    <location>
        <begin position="1"/>
        <end position="29"/>
    </location>
</feature>
<comment type="caution">
    <text evidence="2">The sequence shown here is derived from an EMBL/GenBank/DDBJ whole genome shotgun (WGS) entry which is preliminary data.</text>
</comment>
<gene>
    <name evidence="2" type="ORF">EYF80_063974</name>
</gene>
<organism evidence="2 3">
    <name type="scientific">Liparis tanakae</name>
    <name type="common">Tanaka's snailfish</name>
    <dbReference type="NCBI Taxonomy" id="230148"/>
    <lineage>
        <taxon>Eukaryota</taxon>
        <taxon>Metazoa</taxon>
        <taxon>Chordata</taxon>
        <taxon>Craniata</taxon>
        <taxon>Vertebrata</taxon>
        <taxon>Euteleostomi</taxon>
        <taxon>Actinopterygii</taxon>
        <taxon>Neopterygii</taxon>
        <taxon>Teleostei</taxon>
        <taxon>Neoteleostei</taxon>
        <taxon>Acanthomorphata</taxon>
        <taxon>Eupercaria</taxon>
        <taxon>Perciformes</taxon>
        <taxon>Cottioidei</taxon>
        <taxon>Cottales</taxon>
        <taxon>Liparidae</taxon>
        <taxon>Liparis</taxon>
    </lineage>
</organism>
<accession>A0A4Z2EBF2</accession>
<reference evidence="2 3" key="1">
    <citation type="submission" date="2019-03" db="EMBL/GenBank/DDBJ databases">
        <title>First draft genome of Liparis tanakae, snailfish: a comprehensive survey of snailfish specific genes.</title>
        <authorList>
            <person name="Kim W."/>
            <person name="Song I."/>
            <person name="Jeong J.-H."/>
            <person name="Kim D."/>
            <person name="Kim S."/>
            <person name="Ryu S."/>
            <person name="Song J.Y."/>
            <person name="Lee S.K."/>
        </authorList>
    </citation>
    <scope>NUCLEOTIDE SEQUENCE [LARGE SCALE GENOMIC DNA]</scope>
    <source>
        <tissue evidence="2">Muscle</tissue>
    </source>
</reference>
<evidence type="ECO:0000313" key="3">
    <source>
        <dbReference type="Proteomes" id="UP000314294"/>
    </source>
</evidence>